<dbReference type="OrthoDB" id="1898716at2759"/>
<gene>
    <name evidence="9" type="ORF">KFK09_023294</name>
</gene>
<feature type="domain" description="K-box" evidence="8">
    <location>
        <begin position="173"/>
        <end position="263"/>
    </location>
</feature>
<evidence type="ECO:0000259" key="7">
    <source>
        <dbReference type="PROSITE" id="PS50066"/>
    </source>
</evidence>
<dbReference type="AlphaFoldDB" id="A0A8T3ALS6"/>
<dbReference type="GO" id="GO:0000977">
    <property type="term" value="F:RNA polymerase II transcription regulatory region sequence-specific DNA binding"/>
    <property type="evidence" value="ECO:0007669"/>
    <property type="project" value="InterPro"/>
</dbReference>
<sequence>MDDSFLNPDVILPKLYSVIFACRTEHAIPSLKNPIFSVLLSQKLEISLNFPYLCQVSLFGLRLQSSSLDKNPGFGLCCNSLFSLCVFLVMMGRGRLEIKRIENPTQRQSTFYKRRDGLFKKARELAVLCDADLLLLLFSSSGKLYHYHSPSVSNVQELLRRYEVASQTRILKDQNGGENVEEVERMCEILEREIRFMRIDEGEEYTLPVLQVIEQNLEVAMKKVREEKDRKIQAEIETLHRMVKDRQLDGCGLCEKVENEEFFSFKFYFSVTIFSKRVFNSDLQTLHSLAPPSAAMTNFLLVYMDDVFLTSNNTFSIEAFLQRLQQQLLDEKLLGNDESNTKIK</sequence>
<dbReference type="InterPro" id="IPR033896">
    <property type="entry name" value="MEF2-like_N"/>
</dbReference>
<dbReference type="EMBL" id="JAGYWB010000016">
    <property type="protein sequence ID" value="KAI0496968.1"/>
    <property type="molecule type" value="Genomic_DNA"/>
</dbReference>
<evidence type="ECO:0000256" key="2">
    <source>
        <dbReference type="ARBA" id="ARBA00023015"/>
    </source>
</evidence>
<keyword evidence="4" id="KW-0804">Transcription</keyword>
<evidence type="ECO:0000313" key="9">
    <source>
        <dbReference type="EMBL" id="KAI0496968.1"/>
    </source>
</evidence>
<evidence type="ECO:0008006" key="11">
    <source>
        <dbReference type="Google" id="ProtNLM"/>
    </source>
</evidence>
<dbReference type="Gene3D" id="3.40.1810.10">
    <property type="entry name" value="Transcription factor, MADS-box"/>
    <property type="match status" value="1"/>
</dbReference>
<dbReference type="InterPro" id="IPR002487">
    <property type="entry name" value="TF_Kbox"/>
</dbReference>
<keyword evidence="3" id="KW-0238">DNA-binding</keyword>
<dbReference type="SUPFAM" id="SSF55455">
    <property type="entry name" value="SRF-like"/>
    <property type="match status" value="1"/>
</dbReference>
<dbReference type="GO" id="GO:0046983">
    <property type="term" value="F:protein dimerization activity"/>
    <property type="evidence" value="ECO:0007669"/>
    <property type="project" value="InterPro"/>
</dbReference>
<evidence type="ECO:0000256" key="5">
    <source>
        <dbReference type="ARBA" id="ARBA00023242"/>
    </source>
</evidence>
<feature type="coiled-coil region" evidence="6">
    <location>
        <begin position="180"/>
        <end position="237"/>
    </location>
</feature>
<dbReference type="InterPro" id="IPR036879">
    <property type="entry name" value="TF_MADSbox_sf"/>
</dbReference>
<organism evidence="9 10">
    <name type="scientific">Dendrobium nobile</name>
    <name type="common">Orchid</name>
    <dbReference type="NCBI Taxonomy" id="94219"/>
    <lineage>
        <taxon>Eukaryota</taxon>
        <taxon>Viridiplantae</taxon>
        <taxon>Streptophyta</taxon>
        <taxon>Embryophyta</taxon>
        <taxon>Tracheophyta</taxon>
        <taxon>Spermatophyta</taxon>
        <taxon>Magnoliopsida</taxon>
        <taxon>Liliopsida</taxon>
        <taxon>Asparagales</taxon>
        <taxon>Orchidaceae</taxon>
        <taxon>Epidendroideae</taxon>
        <taxon>Malaxideae</taxon>
        <taxon>Dendrobiinae</taxon>
        <taxon>Dendrobium</taxon>
    </lineage>
</organism>
<dbReference type="Pfam" id="PF00319">
    <property type="entry name" value="SRF-TF"/>
    <property type="match status" value="1"/>
</dbReference>
<evidence type="ECO:0000256" key="4">
    <source>
        <dbReference type="ARBA" id="ARBA00023163"/>
    </source>
</evidence>
<keyword evidence="6" id="KW-0175">Coiled coil</keyword>
<dbReference type="Pfam" id="PF01486">
    <property type="entry name" value="K-box"/>
    <property type="match status" value="1"/>
</dbReference>
<dbReference type="GO" id="GO:0003700">
    <property type="term" value="F:DNA-binding transcription factor activity"/>
    <property type="evidence" value="ECO:0007669"/>
    <property type="project" value="InterPro"/>
</dbReference>
<dbReference type="CDD" id="cd00265">
    <property type="entry name" value="MADS_MEF2_like"/>
    <property type="match status" value="1"/>
</dbReference>
<dbReference type="PROSITE" id="PS51297">
    <property type="entry name" value="K_BOX"/>
    <property type="match status" value="1"/>
</dbReference>
<feature type="domain" description="MADS-box" evidence="7">
    <location>
        <begin position="91"/>
        <end position="151"/>
    </location>
</feature>
<dbReference type="PANTHER" id="PTHR48019">
    <property type="entry name" value="SERUM RESPONSE FACTOR HOMOLOG"/>
    <property type="match status" value="1"/>
</dbReference>
<dbReference type="PRINTS" id="PR00404">
    <property type="entry name" value="MADSDOMAIN"/>
</dbReference>
<proteinExistence type="predicted"/>
<keyword evidence="5" id="KW-0539">Nucleus</keyword>
<dbReference type="PROSITE" id="PS00350">
    <property type="entry name" value="MADS_BOX_1"/>
    <property type="match status" value="1"/>
</dbReference>
<accession>A0A8T3ALS6</accession>
<evidence type="ECO:0000256" key="6">
    <source>
        <dbReference type="SAM" id="Coils"/>
    </source>
</evidence>
<protein>
    <recommendedName>
        <fullName evidence="11">MADS-box domain-containing protein</fullName>
    </recommendedName>
</protein>
<dbReference type="GO" id="GO:0045944">
    <property type="term" value="P:positive regulation of transcription by RNA polymerase II"/>
    <property type="evidence" value="ECO:0007669"/>
    <property type="project" value="InterPro"/>
</dbReference>
<evidence type="ECO:0000256" key="1">
    <source>
        <dbReference type="ARBA" id="ARBA00004123"/>
    </source>
</evidence>
<dbReference type="SMART" id="SM00432">
    <property type="entry name" value="MADS"/>
    <property type="match status" value="1"/>
</dbReference>
<dbReference type="Proteomes" id="UP000829196">
    <property type="component" value="Unassembled WGS sequence"/>
</dbReference>
<dbReference type="PROSITE" id="PS50066">
    <property type="entry name" value="MADS_BOX_2"/>
    <property type="match status" value="1"/>
</dbReference>
<keyword evidence="2" id="KW-0805">Transcription regulation</keyword>
<dbReference type="InterPro" id="IPR050142">
    <property type="entry name" value="MADS-box/MEF2_TF"/>
</dbReference>
<reference evidence="9" key="1">
    <citation type="journal article" date="2022" name="Front. Genet.">
        <title>Chromosome-Scale Assembly of the Dendrobium nobile Genome Provides Insights Into the Molecular Mechanism of the Biosynthesis of the Medicinal Active Ingredient of Dendrobium.</title>
        <authorList>
            <person name="Xu Q."/>
            <person name="Niu S.-C."/>
            <person name="Li K.-L."/>
            <person name="Zheng P.-J."/>
            <person name="Zhang X.-J."/>
            <person name="Jia Y."/>
            <person name="Liu Y."/>
            <person name="Niu Y.-X."/>
            <person name="Yu L.-H."/>
            <person name="Chen D.-F."/>
            <person name="Zhang G.-Q."/>
        </authorList>
    </citation>
    <scope>NUCLEOTIDE SEQUENCE</scope>
    <source>
        <tissue evidence="9">Leaf</tissue>
    </source>
</reference>
<evidence type="ECO:0000313" key="10">
    <source>
        <dbReference type="Proteomes" id="UP000829196"/>
    </source>
</evidence>
<comment type="subcellular location">
    <subcellularLocation>
        <location evidence="1">Nucleus</location>
    </subcellularLocation>
</comment>
<name>A0A8T3ALS6_DENNO</name>
<comment type="caution">
    <text evidence="9">The sequence shown here is derived from an EMBL/GenBank/DDBJ whole genome shotgun (WGS) entry which is preliminary data.</text>
</comment>
<evidence type="ECO:0000256" key="3">
    <source>
        <dbReference type="ARBA" id="ARBA00023125"/>
    </source>
</evidence>
<evidence type="ECO:0000259" key="8">
    <source>
        <dbReference type="PROSITE" id="PS51297"/>
    </source>
</evidence>
<dbReference type="SMR" id="A0A8T3ALS6"/>
<keyword evidence="10" id="KW-1185">Reference proteome</keyword>
<dbReference type="InterPro" id="IPR002100">
    <property type="entry name" value="TF_MADSbox"/>
</dbReference>
<dbReference type="GO" id="GO:0005634">
    <property type="term" value="C:nucleus"/>
    <property type="evidence" value="ECO:0007669"/>
    <property type="project" value="UniProtKB-SubCell"/>
</dbReference>